<proteinExistence type="predicted"/>
<comment type="caution">
    <text evidence="1">The sequence shown here is derived from an EMBL/GenBank/DDBJ whole genome shotgun (WGS) entry which is preliminary data.</text>
</comment>
<reference evidence="1 2" key="1">
    <citation type="submission" date="2020-12" db="EMBL/GenBank/DDBJ databases">
        <title>De novo assembly of Tibetan sheep genome.</title>
        <authorList>
            <person name="Li X."/>
        </authorList>
    </citation>
    <scope>NUCLEOTIDE SEQUENCE [LARGE SCALE GENOMIC DNA]</scope>
    <source>
        <tissue evidence="1">Heart</tissue>
    </source>
</reference>
<dbReference type="Proteomes" id="UP000664991">
    <property type="component" value="Unassembled WGS sequence"/>
</dbReference>
<evidence type="ECO:0000313" key="2">
    <source>
        <dbReference type="Proteomes" id="UP000664991"/>
    </source>
</evidence>
<evidence type="ECO:0000313" key="1">
    <source>
        <dbReference type="EMBL" id="KAG5213536.1"/>
    </source>
</evidence>
<dbReference type="AlphaFoldDB" id="A0A836AAV6"/>
<protein>
    <submittedName>
        <fullName evidence="1">Uncharacterized protein</fullName>
    </submittedName>
</protein>
<dbReference type="EMBL" id="JAEMGP010000002">
    <property type="protein sequence ID" value="KAG5213536.1"/>
    <property type="molecule type" value="Genomic_DNA"/>
</dbReference>
<organism evidence="1 2">
    <name type="scientific">Ovis aries</name>
    <name type="common">Sheep</name>
    <dbReference type="NCBI Taxonomy" id="9940"/>
    <lineage>
        <taxon>Eukaryota</taxon>
        <taxon>Metazoa</taxon>
        <taxon>Chordata</taxon>
        <taxon>Craniata</taxon>
        <taxon>Vertebrata</taxon>
        <taxon>Euteleostomi</taxon>
        <taxon>Mammalia</taxon>
        <taxon>Eutheria</taxon>
        <taxon>Laurasiatheria</taxon>
        <taxon>Artiodactyla</taxon>
        <taxon>Ruminantia</taxon>
        <taxon>Pecora</taxon>
        <taxon>Bovidae</taxon>
        <taxon>Caprinae</taxon>
        <taxon>Ovis</taxon>
    </lineage>
</organism>
<sequence length="148" mass="15788">MALVRFQKVYFLTSFGKLLGPTASLGPRGSPRGAAMSVWPGLSSDPGHPTHCPGPGSGGSCLSLGDEARWVHRPWVVFFCVNGTLDESTSSSKNAVVFDSVTPPSSSVHGIPQARILEWVAISYSRGSSCPRDRTWVSCIAGRFFTVC</sequence>
<name>A0A836AAV6_SHEEP</name>
<accession>A0A836AAV6</accession>
<gene>
    <name evidence="1" type="ORF">JEQ12_009322</name>
</gene>